<reference evidence="2" key="1">
    <citation type="submission" date="2022-01" db="EMBL/GenBank/DDBJ databases">
        <authorList>
            <person name="King R."/>
        </authorList>
    </citation>
    <scope>NUCLEOTIDE SEQUENCE</scope>
</reference>
<evidence type="ECO:0000313" key="3">
    <source>
        <dbReference type="Proteomes" id="UP001153709"/>
    </source>
</evidence>
<evidence type="ECO:0000313" key="2">
    <source>
        <dbReference type="EMBL" id="CAG9840803.1"/>
    </source>
</evidence>
<accession>A0A9N9TG45</accession>
<protein>
    <recommendedName>
        <fullName evidence="4">HAT C-terminal dimerisation domain-containing protein</fullName>
    </recommendedName>
</protein>
<gene>
    <name evidence="2" type="ORF">DIABBA_LOCUS13426</name>
</gene>
<evidence type="ECO:0000256" key="1">
    <source>
        <dbReference type="SAM" id="MobiDB-lite"/>
    </source>
</evidence>
<sequence length="367" mass="42031">MGSGQENMKILGYQHFSVFRFLRPEKKKQSKPPGTCRDECVYKISKLDVPSTSSDVPTEPLLGNTKDKEVSDTELSSLHTDDHIYDIGRYVGSVSRLSVQEKMKLLKEKDFALQTLSVEGNLATRKTSYQLHSAACKSGFIVAVILIAKYSEYLEPIVNRLQSAQTNVLKVAEHIRQIMDILKKHRQNAENVTNTLLHEANKIAEECGFELSTPRTVSKQQHRSNQPADTPTEYWRRSMILPYLDSIISSLETRFSEENTPAFALSLLHPKHFSKIDLNCLKLELRQSLNHYKIDGIDAELEVWVEHWNKNLLNNELDNFNTLEIFELVRASTTFYPLTKKLLEILVLPCTTCTVERSFSSLRRIKT</sequence>
<organism evidence="2 3">
    <name type="scientific">Diabrotica balteata</name>
    <name type="common">Banded cucumber beetle</name>
    <dbReference type="NCBI Taxonomy" id="107213"/>
    <lineage>
        <taxon>Eukaryota</taxon>
        <taxon>Metazoa</taxon>
        <taxon>Ecdysozoa</taxon>
        <taxon>Arthropoda</taxon>
        <taxon>Hexapoda</taxon>
        <taxon>Insecta</taxon>
        <taxon>Pterygota</taxon>
        <taxon>Neoptera</taxon>
        <taxon>Endopterygota</taxon>
        <taxon>Coleoptera</taxon>
        <taxon>Polyphaga</taxon>
        <taxon>Cucujiformia</taxon>
        <taxon>Chrysomeloidea</taxon>
        <taxon>Chrysomelidae</taxon>
        <taxon>Galerucinae</taxon>
        <taxon>Diabroticina</taxon>
        <taxon>Diabroticites</taxon>
        <taxon>Diabrotica</taxon>
    </lineage>
</organism>
<dbReference type="PANTHER" id="PTHR46289">
    <property type="entry name" value="52 KDA REPRESSOR OF THE INHIBITOR OF THE PROTEIN KINASE-LIKE PROTEIN-RELATED"/>
    <property type="match status" value="1"/>
</dbReference>
<name>A0A9N9TG45_DIABA</name>
<feature type="region of interest" description="Disordered" evidence="1">
    <location>
        <begin position="49"/>
        <end position="73"/>
    </location>
</feature>
<keyword evidence="3" id="KW-1185">Reference proteome</keyword>
<dbReference type="Proteomes" id="UP001153709">
    <property type="component" value="Chromosome 9"/>
</dbReference>
<dbReference type="AlphaFoldDB" id="A0A9N9TG45"/>
<proteinExistence type="predicted"/>
<dbReference type="EMBL" id="OU898284">
    <property type="protein sequence ID" value="CAG9840803.1"/>
    <property type="molecule type" value="Genomic_DNA"/>
</dbReference>
<dbReference type="InterPro" id="IPR052958">
    <property type="entry name" value="IFN-induced_PKR_regulator"/>
</dbReference>
<dbReference type="OrthoDB" id="6601747at2759"/>
<evidence type="ECO:0008006" key="4">
    <source>
        <dbReference type="Google" id="ProtNLM"/>
    </source>
</evidence>
<dbReference type="PANTHER" id="PTHR46289:SF14">
    <property type="entry name" value="DUF4371 DOMAIN-CONTAINING PROTEIN"/>
    <property type="match status" value="1"/>
</dbReference>